<name>A0A2N7ULV3_9GAMM</name>
<dbReference type="InterPro" id="IPR010710">
    <property type="entry name" value="DUF1289"/>
</dbReference>
<evidence type="ECO:0000313" key="2">
    <source>
        <dbReference type="Proteomes" id="UP000235547"/>
    </source>
</evidence>
<accession>A0A2N7ULV3</accession>
<dbReference type="Pfam" id="PF06945">
    <property type="entry name" value="DUF1289"/>
    <property type="match status" value="1"/>
</dbReference>
<keyword evidence="2" id="KW-1185">Reference proteome</keyword>
<proteinExistence type="predicted"/>
<evidence type="ECO:0000313" key="1">
    <source>
        <dbReference type="EMBL" id="PMR81417.1"/>
    </source>
</evidence>
<dbReference type="AlphaFoldDB" id="A0A2N7ULV3"/>
<dbReference type="EMBL" id="PNRG01000009">
    <property type="protein sequence ID" value="PMR81417.1"/>
    <property type="molecule type" value="Genomic_DNA"/>
</dbReference>
<gene>
    <name evidence="1" type="ORF">C1H70_05460</name>
</gene>
<comment type="caution">
    <text evidence="1">The sequence shown here is derived from an EMBL/GenBank/DDBJ whole genome shotgun (WGS) entry which is preliminary data.</text>
</comment>
<organism evidence="1 2">
    <name type="scientific">Halomonas urumqiensis</name>
    <dbReference type="NCBI Taxonomy" id="1684789"/>
    <lineage>
        <taxon>Bacteria</taxon>
        <taxon>Pseudomonadati</taxon>
        <taxon>Pseudomonadota</taxon>
        <taxon>Gammaproteobacteria</taxon>
        <taxon>Oceanospirillales</taxon>
        <taxon>Halomonadaceae</taxon>
        <taxon>Halomonas</taxon>
    </lineage>
</organism>
<dbReference type="Proteomes" id="UP000235547">
    <property type="component" value="Unassembled WGS sequence"/>
</dbReference>
<dbReference type="RefSeq" id="WP_102587370.1">
    <property type="nucleotide sequence ID" value="NZ_BNAE01000009.1"/>
</dbReference>
<protein>
    <submittedName>
        <fullName evidence="1">DUF1289 domain-containing protein</fullName>
    </submittedName>
</protein>
<sequence length="160" mass="17662">MSASQSFAPARRRTSSGVIVSPCVGLCSTTLGDRTCRGCQRADSEIHDWPGLSHDERRARLVALDSLREAVAGRYLQLLDSDAFDAQMRRHRIRSRSDQPGLSKAVELLRVGRDRIRDLRCYGLAPLGEARHLSVAELHDRIAADLASAAELRRISLADS</sequence>
<dbReference type="OrthoDB" id="5296987at2"/>
<reference evidence="1 2" key="1">
    <citation type="submission" date="2018-01" db="EMBL/GenBank/DDBJ databases">
        <title>Halomonas endophytica sp. nov., isolated from storage liquid in the stems of Populus euphratica.</title>
        <authorList>
            <person name="Chen C."/>
        </authorList>
    </citation>
    <scope>NUCLEOTIDE SEQUENCE [LARGE SCALE GENOMIC DNA]</scope>
    <source>
        <strain evidence="1 2">BZ-SZ-XJ27</strain>
    </source>
</reference>